<dbReference type="EMBL" id="JAQIZT010000002">
    <property type="protein sequence ID" value="KAJ7005669.1"/>
    <property type="molecule type" value="Genomic_DNA"/>
</dbReference>
<protein>
    <submittedName>
        <fullName evidence="2">Uncharacterized protein</fullName>
    </submittedName>
</protein>
<evidence type="ECO:0000313" key="2">
    <source>
        <dbReference type="EMBL" id="KAJ7005669.1"/>
    </source>
</evidence>
<evidence type="ECO:0000313" key="3">
    <source>
        <dbReference type="Proteomes" id="UP001164929"/>
    </source>
</evidence>
<accession>A0AAD6RB70</accession>
<keyword evidence="3" id="KW-1185">Reference proteome</keyword>
<gene>
    <name evidence="2" type="ORF">NC653_005093</name>
</gene>
<name>A0AAD6RB70_9ROSI</name>
<proteinExistence type="predicted"/>
<evidence type="ECO:0000256" key="1">
    <source>
        <dbReference type="SAM" id="MobiDB-lite"/>
    </source>
</evidence>
<feature type="compositionally biased region" description="Basic and acidic residues" evidence="1">
    <location>
        <begin position="28"/>
        <end position="37"/>
    </location>
</feature>
<reference evidence="2" key="1">
    <citation type="journal article" date="2023" name="Mol. Ecol. Resour.">
        <title>Chromosome-level genome assembly of a triploid poplar Populus alba 'Berolinensis'.</title>
        <authorList>
            <person name="Chen S."/>
            <person name="Yu Y."/>
            <person name="Wang X."/>
            <person name="Wang S."/>
            <person name="Zhang T."/>
            <person name="Zhou Y."/>
            <person name="He R."/>
            <person name="Meng N."/>
            <person name="Wang Y."/>
            <person name="Liu W."/>
            <person name="Liu Z."/>
            <person name="Liu J."/>
            <person name="Guo Q."/>
            <person name="Huang H."/>
            <person name="Sederoff R.R."/>
            <person name="Wang G."/>
            <person name="Qu G."/>
            <person name="Chen S."/>
        </authorList>
    </citation>
    <scope>NUCLEOTIDE SEQUENCE</scope>
    <source>
        <strain evidence="2">SC-2020</strain>
    </source>
</reference>
<comment type="caution">
    <text evidence="2">The sequence shown here is derived from an EMBL/GenBank/DDBJ whole genome shotgun (WGS) entry which is preliminary data.</text>
</comment>
<feature type="region of interest" description="Disordered" evidence="1">
    <location>
        <begin position="1"/>
        <end position="63"/>
    </location>
</feature>
<feature type="compositionally biased region" description="Polar residues" evidence="1">
    <location>
        <begin position="53"/>
        <end position="63"/>
    </location>
</feature>
<dbReference type="Proteomes" id="UP001164929">
    <property type="component" value="Chromosome 2"/>
</dbReference>
<dbReference type="AlphaFoldDB" id="A0AAD6RB70"/>
<sequence>MKPVTDGVGMHANETLPGQGRGRGRGRGRQDRDKPPARETLSADGPAEKPGFSAQTPISTFNR</sequence>
<organism evidence="2 3">
    <name type="scientific">Populus alba x Populus x berolinensis</name>
    <dbReference type="NCBI Taxonomy" id="444605"/>
    <lineage>
        <taxon>Eukaryota</taxon>
        <taxon>Viridiplantae</taxon>
        <taxon>Streptophyta</taxon>
        <taxon>Embryophyta</taxon>
        <taxon>Tracheophyta</taxon>
        <taxon>Spermatophyta</taxon>
        <taxon>Magnoliopsida</taxon>
        <taxon>eudicotyledons</taxon>
        <taxon>Gunneridae</taxon>
        <taxon>Pentapetalae</taxon>
        <taxon>rosids</taxon>
        <taxon>fabids</taxon>
        <taxon>Malpighiales</taxon>
        <taxon>Salicaceae</taxon>
        <taxon>Saliceae</taxon>
        <taxon>Populus</taxon>
    </lineage>
</organism>